<evidence type="ECO:0000256" key="2">
    <source>
        <dbReference type="ARBA" id="ARBA00001946"/>
    </source>
</evidence>
<organism evidence="10">
    <name type="scientific">hydrothermal vent metagenome</name>
    <dbReference type="NCBI Taxonomy" id="652676"/>
    <lineage>
        <taxon>unclassified sequences</taxon>
        <taxon>metagenomes</taxon>
        <taxon>ecological metagenomes</taxon>
    </lineage>
</organism>
<evidence type="ECO:0000256" key="4">
    <source>
        <dbReference type="ARBA" id="ARBA00006171"/>
    </source>
</evidence>
<keyword evidence="9" id="KW-0119">Carbohydrate metabolism</keyword>
<dbReference type="CDD" id="cd16417">
    <property type="entry name" value="HAD_PGPase"/>
    <property type="match status" value="1"/>
</dbReference>
<dbReference type="SFLD" id="SFLDG01135">
    <property type="entry name" value="C1.5.6:_HAD__Beta-PGM__Phospha"/>
    <property type="match status" value="1"/>
</dbReference>
<dbReference type="Pfam" id="PF13419">
    <property type="entry name" value="HAD_2"/>
    <property type="match status" value="1"/>
</dbReference>
<comment type="catalytic activity">
    <reaction evidence="1">
        <text>2-phosphoglycolate + H2O = glycolate + phosphate</text>
        <dbReference type="Rhea" id="RHEA:14369"/>
        <dbReference type="ChEBI" id="CHEBI:15377"/>
        <dbReference type="ChEBI" id="CHEBI:29805"/>
        <dbReference type="ChEBI" id="CHEBI:43474"/>
        <dbReference type="ChEBI" id="CHEBI:58033"/>
        <dbReference type="EC" id="3.1.3.18"/>
    </reaction>
</comment>
<dbReference type="GO" id="GO:0005829">
    <property type="term" value="C:cytosol"/>
    <property type="evidence" value="ECO:0007669"/>
    <property type="project" value="TreeGrafter"/>
</dbReference>
<dbReference type="SFLD" id="SFLDG01129">
    <property type="entry name" value="C1.5:_HAD__Beta-PGM__Phosphata"/>
    <property type="match status" value="1"/>
</dbReference>
<dbReference type="InterPro" id="IPR041492">
    <property type="entry name" value="HAD_2"/>
</dbReference>
<dbReference type="HAMAP" id="MF_00495">
    <property type="entry name" value="GPH_hydrolase_bact"/>
    <property type="match status" value="1"/>
</dbReference>
<evidence type="ECO:0000256" key="9">
    <source>
        <dbReference type="ARBA" id="ARBA00023277"/>
    </source>
</evidence>
<dbReference type="GO" id="GO:0046872">
    <property type="term" value="F:metal ion binding"/>
    <property type="evidence" value="ECO:0007669"/>
    <property type="project" value="UniProtKB-KW"/>
</dbReference>
<dbReference type="Gene3D" id="3.40.50.1000">
    <property type="entry name" value="HAD superfamily/HAD-like"/>
    <property type="match status" value="1"/>
</dbReference>
<comment type="cofactor">
    <cofactor evidence="2">
        <name>Mg(2+)</name>
        <dbReference type="ChEBI" id="CHEBI:18420"/>
    </cofactor>
</comment>
<protein>
    <recommendedName>
        <fullName evidence="5">phosphoglycolate phosphatase</fullName>
        <ecNumber evidence="5">3.1.3.18</ecNumber>
    </recommendedName>
</protein>
<comment type="pathway">
    <text evidence="3">Organic acid metabolism; glycolate biosynthesis; glycolate from 2-phosphoglycolate: step 1/1.</text>
</comment>
<dbReference type="PANTHER" id="PTHR43434:SF1">
    <property type="entry name" value="PHOSPHOGLYCOLATE PHOSPHATASE"/>
    <property type="match status" value="1"/>
</dbReference>
<keyword evidence="7 10" id="KW-0378">Hydrolase</keyword>
<sequence>MIKKPQMILIDVDGTLVDSVPDLAYCVDEMLKALDMPVRGEAAVRHWVGNGVERLVRRGLINQLDGEPNEALFEKAMPIFNELYAVNTSKRSCLYPGVKEAMTFLHESDVKIGCVTNKAAQFTLPIIEDLGIANYFEIVVCGDTLEKKKPDPMPLLYAAEKLGVKPKASLMLGDSMSDVKAARAAGFDIICMSYGYNHGESIHDSNPDAVVDSMEEIKTLIDWG</sequence>
<evidence type="ECO:0000256" key="1">
    <source>
        <dbReference type="ARBA" id="ARBA00000830"/>
    </source>
</evidence>
<dbReference type="NCBIfam" id="TIGR01509">
    <property type="entry name" value="HAD-SF-IA-v3"/>
    <property type="match status" value="1"/>
</dbReference>
<evidence type="ECO:0000313" key="10">
    <source>
        <dbReference type="EMBL" id="VAW56915.1"/>
    </source>
</evidence>
<dbReference type="NCBIfam" id="TIGR01449">
    <property type="entry name" value="PGP_bact"/>
    <property type="match status" value="1"/>
</dbReference>
<dbReference type="NCBIfam" id="NF009695">
    <property type="entry name" value="PRK13222.1-2"/>
    <property type="match status" value="1"/>
</dbReference>
<dbReference type="EMBL" id="UOFF01000301">
    <property type="protein sequence ID" value="VAW56915.1"/>
    <property type="molecule type" value="Genomic_DNA"/>
</dbReference>
<dbReference type="SUPFAM" id="SSF56784">
    <property type="entry name" value="HAD-like"/>
    <property type="match status" value="1"/>
</dbReference>
<proteinExistence type="inferred from homology"/>
<dbReference type="InterPro" id="IPR023214">
    <property type="entry name" value="HAD_sf"/>
</dbReference>
<gene>
    <name evidence="10" type="ORF">MNBD_GAMMA07-1131</name>
</gene>
<dbReference type="NCBIfam" id="TIGR01549">
    <property type="entry name" value="HAD-SF-IA-v1"/>
    <property type="match status" value="1"/>
</dbReference>
<dbReference type="PANTHER" id="PTHR43434">
    <property type="entry name" value="PHOSPHOGLYCOLATE PHOSPHATASE"/>
    <property type="match status" value="1"/>
</dbReference>
<dbReference type="GO" id="GO:0046295">
    <property type="term" value="P:glycolate biosynthetic process"/>
    <property type="evidence" value="ECO:0007669"/>
    <property type="project" value="UniProtKB-UniPathway"/>
</dbReference>
<comment type="similarity">
    <text evidence="4">Belongs to the HAD-like hydrolase superfamily. CbbY/CbbZ/Gph/YieH family.</text>
</comment>
<dbReference type="GO" id="GO:0005975">
    <property type="term" value="P:carbohydrate metabolic process"/>
    <property type="evidence" value="ECO:0007669"/>
    <property type="project" value="InterPro"/>
</dbReference>
<evidence type="ECO:0000256" key="8">
    <source>
        <dbReference type="ARBA" id="ARBA00022842"/>
    </source>
</evidence>
<dbReference type="InterPro" id="IPR050155">
    <property type="entry name" value="HAD-like_hydrolase_sf"/>
</dbReference>
<reference evidence="10" key="1">
    <citation type="submission" date="2018-06" db="EMBL/GenBank/DDBJ databases">
        <authorList>
            <person name="Zhirakovskaya E."/>
        </authorList>
    </citation>
    <scope>NUCLEOTIDE SEQUENCE</scope>
</reference>
<accession>A0A3B0WM01</accession>
<dbReference type="Gene3D" id="1.10.150.240">
    <property type="entry name" value="Putative phosphatase, domain 2"/>
    <property type="match status" value="1"/>
</dbReference>
<dbReference type="GO" id="GO:0006281">
    <property type="term" value="P:DNA repair"/>
    <property type="evidence" value="ECO:0007669"/>
    <property type="project" value="TreeGrafter"/>
</dbReference>
<dbReference type="InterPro" id="IPR037512">
    <property type="entry name" value="PGPase_prok"/>
</dbReference>
<dbReference type="InterPro" id="IPR036412">
    <property type="entry name" value="HAD-like_sf"/>
</dbReference>
<evidence type="ECO:0000256" key="3">
    <source>
        <dbReference type="ARBA" id="ARBA00004818"/>
    </source>
</evidence>
<dbReference type="UniPathway" id="UPA00865">
    <property type="reaction ID" value="UER00834"/>
</dbReference>
<dbReference type="FunFam" id="3.40.50.1000:FF:000022">
    <property type="entry name" value="Phosphoglycolate phosphatase"/>
    <property type="match status" value="1"/>
</dbReference>
<evidence type="ECO:0000256" key="7">
    <source>
        <dbReference type="ARBA" id="ARBA00022801"/>
    </source>
</evidence>
<evidence type="ECO:0000256" key="5">
    <source>
        <dbReference type="ARBA" id="ARBA00013078"/>
    </source>
</evidence>
<dbReference type="SFLD" id="SFLDS00003">
    <property type="entry name" value="Haloacid_Dehalogenase"/>
    <property type="match status" value="1"/>
</dbReference>
<dbReference type="InterPro" id="IPR023198">
    <property type="entry name" value="PGP-like_dom2"/>
</dbReference>
<dbReference type="EC" id="3.1.3.18" evidence="5"/>
<dbReference type="GO" id="GO:0008967">
    <property type="term" value="F:phosphoglycolate phosphatase activity"/>
    <property type="evidence" value="ECO:0007669"/>
    <property type="project" value="UniProtKB-EC"/>
</dbReference>
<evidence type="ECO:0000256" key="6">
    <source>
        <dbReference type="ARBA" id="ARBA00022723"/>
    </source>
</evidence>
<dbReference type="InterPro" id="IPR006439">
    <property type="entry name" value="HAD-SF_hydro_IA"/>
</dbReference>
<name>A0A3B0WM01_9ZZZZ</name>
<keyword evidence="6" id="KW-0479">Metal-binding</keyword>
<keyword evidence="8" id="KW-0460">Magnesium</keyword>
<dbReference type="AlphaFoldDB" id="A0A3B0WM01"/>